<dbReference type="Proteomes" id="UP000265875">
    <property type="component" value="Unassembled WGS sequence"/>
</dbReference>
<proteinExistence type="predicted"/>
<accession>A0A399LZE2</accession>
<dbReference type="EMBL" id="QWLL01000064">
    <property type="protein sequence ID" value="RII74387.1"/>
    <property type="molecule type" value="Genomic_DNA"/>
</dbReference>
<sequence>MNRTFIGMVEASEPLMRQALQTIWDAQAAEATGLAKPDGERLQLSADSLYQAVIDVQPLHAGQPLSII</sequence>
<evidence type="ECO:0000313" key="2">
    <source>
        <dbReference type="Proteomes" id="UP000265875"/>
    </source>
</evidence>
<protein>
    <submittedName>
        <fullName evidence="1">Uncharacterized protein</fullName>
    </submittedName>
</protein>
<reference evidence="1 2" key="1">
    <citation type="submission" date="2018-08" db="EMBL/GenBank/DDBJ databases">
        <title>Draft genome sequence of the cyanotroph, Pseudomonas monteilii BCN3.</title>
        <authorList>
            <person name="Jones L.B."/>
            <person name="Kunz D.A."/>
        </authorList>
    </citation>
    <scope>NUCLEOTIDE SEQUENCE [LARGE SCALE GENOMIC DNA]</scope>
    <source>
        <strain evidence="1 2">BCN3</strain>
    </source>
</reference>
<organism evidence="1 2">
    <name type="scientific">Pseudomonas monteilii</name>
    <dbReference type="NCBI Taxonomy" id="76759"/>
    <lineage>
        <taxon>Bacteria</taxon>
        <taxon>Pseudomonadati</taxon>
        <taxon>Pseudomonadota</taxon>
        <taxon>Gammaproteobacteria</taxon>
        <taxon>Pseudomonadales</taxon>
        <taxon>Pseudomonadaceae</taxon>
        <taxon>Pseudomonas</taxon>
    </lineage>
</organism>
<evidence type="ECO:0000313" key="1">
    <source>
        <dbReference type="EMBL" id="RII74387.1"/>
    </source>
</evidence>
<dbReference type="AlphaFoldDB" id="A0A399LZE2"/>
<comment type="caution">
    <text evidence="1">The sequence shown here is derived from an EMBL/GenBank/DDBJ whole genome shotgun (WGS) entry which is preliminary data.</text>
</comment>
<name>A0A399LZE2_9PSED</name>
<gene>
    <name evidence="1" type="ORF">D0894_27280</name>
</gene>